<comment type="caution">
    <text evidence="3">The sequence shown here is derived from an EMBL/GenBank/DDBJ whole genome shotgun (WGS) entry which is preliminary data.</text>
</comment>
<dbReference type="Pfam" id="PF01966">
    <property type="entry name" value="HD"/>
    <property type="match status" value="1"/>
</dbReference>
<dbReference type="InterPro" id="IPR006675">
    <property type="entry name" value="HDIG_dom"/>
</dbReference>
<name>A0A2M6WV36_9BACT</name>
<dbReference type="NCBIfam" id="TIGR00277">
    <property type="entry name" value="HDIG"/>
    <property type="match status" value="1"/>
</dbReference>
<dbReference type="AlphaFoldDB" id="A0A2M6WV36"/>
<evidence type="ECO:0000259" key="2">
    <source>
        <dbReference type="SMART" id="SM00471"/>
    </source>
</evidence>
<dbReference type="EMBL" id="PFAA01000037">
    <property type="protein sequence ID" value="PIT96654.1"/>
    <property type="molecule type" value="Genomic_DNA"/>
</dbReference>
<accession>A0A2M6WV36</accession>
<dbReference type="PANTHER" id="PTHR43155">
    <property type="entry name" value="CYCLIC DI-GMP PHOSPHODIESTERASE PA4108-RELATED"/>
    <property type="match status" value="1"/>
</dbReference>
<dbReference type="Proteomes" id="UP000230481">
    <property type="component" value="Unassembled WGS sequence"/>
</dbReference>
<feature type="domain" description="HD/PDEase" evidence="2">
    <location>
        <begin position="36"/>
        <end position="171"/>
    </location>
</feature>
<dbReference type="SMART" id="SM00471">
    <property type="entry name" value="HDc"/>
    <property type="match status" value="1"/>
</dbReference>
<evidence type="ECO:0000256" key="1">
    <source>
        <dbReference type="SAM" id="MobiDB-lite"/>
    </source>
</evidence>
<gene>
    <name evidence="3" type="ORF">COT82_02040</name>
</gene>
<dbReference type="Gene3D" id="1.10.3210.10">
    <property type="entry name" value="Hypothetical protein af1432"/>
    <property type="match status" value="1"/>
</dbReference>
<protein>
    <recommendedName>
        <fullName evidence="2">HD/PDEase domain-containing protein</fullName>
    </recommendedName>
</protein>
<evidence type="ECO:0000313" key="3">
    <source>
        <dbReference type="EMBL" id="PIT96654.1"/>
    </source>
</evidence>
<dbReference type="SUPFAM" id="SSF109604">
    <property type="entry name" value="HD-domain/PDEase-like"/>
    <property type="match status" value="1"/>
</dbReference>
<dbReference type="PANTHER" id="PTHR43155:SF2">
    <property type="entry name" value="CYCLIC DI-GMP PHOSPHODIESTERASE PA4108"/>
    <property type="match status" value="1"/>
</dbReference>
<sequence>MKLTTTRALAIKGVGYSYDEKILQSTKLIASMFCTHSIEVWKHCQRVAKLSEKTARMIGKDKKAAFFGGLFHDLGKIFVHKELFDGRNITDKEYEEVKGHSLMGHSSLKSIHLFSALCCGLHHAMGESGYGLNSKNLPYKMKPSTLKKVLGISSIVSVCDFIDAFSTRKTKIKYEDYSDQKTRNLKKLLAKKFPEDKVVIDVALKAKGKLKLTFKRKAMIKMSCPVCSEVMCDHTSAERKQSIEEMLEDIKSDWRKERKKREKERSVGQATQPNIPVPDMDNVYNSRAYPEHAPHLTDVLDF</sequence>
<dbReference type="InterPro" id="IPR006674">
    <property type="entry name" value="HD_domain"/>
</dbReference>
<feature type="region of interest" description="Disordered" evidence="1">
    <location>
        <begin position="255"/>
        <end position="279"/>
    </location>
</feature>
<reference evidence="4" key="1">
    <citation type="submission" date="2017-09" db="EMBL/GenBank/DDBJ databases">
        <title>Depth-based differentiation of microbial function through sediment-hosted aquifers and enrichment of novel symbionts in the deep terrestrial subsurface.</title>
        <authorList>
            <person name="Probst A.J."/>
            <person name="Ladd B."/>
            <person name="Jarett J.K."/>
            <person name="Geller-Mcgrath D.E."/>
            <person name="Sieber C.M.K."/>
            <person name="Emerson J.B."/>
            <person name="Anantharaman K."/>
            <person name="Thomas B.C."/>
            <person name="Malmstrom R."/>
            <person name="Stieglmeier M."/>
            <person name="Klingl A."/>
            <person name="Woyke T."/>
            <person name="Ryan C.M."/>
            <person name="Banfield J.F."/>
        </authorList>
    </citation>
    <scope>NUCLEOTIDE SEQUENCE [LARGE SCALE GENOMIC DNA]</scope>
</reference>
<organism evidence="3 4">
    <name type="scientific">Candidatus Campbellbacteria bacterium CG10_big_fil_rev_8_21_14_0_10_35_52</name>
    <dbReference type="NCBI Taxonomy" id="1974527"/>
    <lineage>
        <taxon>Bacteria</taxon>
        <taxon>Candidatus Campbelliibacteriota</taxon>
    </lineage>
</organism>
<dbReference type="CDD" id="cd00077">
    <property type="entry name" value="HDc"/>
    <property type="match status" value="1"/>
</dbReference>
<evidence type="ECO:0000313" key="4">
    <source>
        <dbReference type="Proteomes" id="UP000230481"/>
    </source>
</evidence>
<dbReference type="InterPro" id="IPR003607">
    <property type="entry name" value="HD/PDEase_dom"/>
</dbReference>
<proteinExistence type="predicted"/>